<accession>A0A7C9A1J5</accession>
<dbReference type="GO" id="GO:0003729">
    <property type="term" value="F:mRNA binding"/>
    <property type="evidence" value="ECO:0007669"/>
    <property type="project" value="TreeGrafter"/>
</dbReference>
<dbReference type="SUPFAM" id="SSF75689">
    <property type="entry name" value="Zinc-binding domain of translation initiation factor 2 beta"/>
    <property type="match status" value="1"/>
</dbReference>
<evidence type="ECO:0000259" key="7">
    <source>
        <dbReference type="SMART" id="SM00653"/>
    </source>
</evidence>
<keyword evidence="2" id="KW-0396">Initiation factor</keyword>
<dbReference type="GO" id="GO:0005850">
    <property type="term" value="C:eukaryotic translation initiation factor 2 complex"/>
    <property type="evidence" value="ECO:0007669"/>
    <property type="project" value="TreeGrafter"/>
</dbReference>
<dbReference type="InterPro" id="IPR045196">
    <property type="entry name" value="IF2/IF5"/>
</dbReference>
<evidence type="ECO:0000256" key="6">
    <source>
        <dbReference type="ARBA" id="ARBA00073542"/>
    </source>
</evidence>
<dbReference type="FunFam" id="3.30.30.170:FF:000001">
    <property type="entry name" value="Eukaryotic translation initiation factor 2 subunit"/>
    <property type="match status" value="1"/>
</dbReference>
<evidence type="ECO:0000256" key="1">
    <source>
        <dbReference type="ARBA" id="ARBA00010397"/>
    </source>
</evidence>
<dbReference type="GO" id="GO:0001731">
    <property type="term" value="P:formation of translation preinitiation complex"/>
    <property type="evidence" value="ECO:0007669"/>
    <property type="project" value="TreeGrafter"/>
</dbReference>
<dbReference type="InterPro" id="IPR002735">
    <property type="entry name" value="Transl_init_fac_IF2/IF5_dom"/>
</dbReference>
<comment type="subunit">
    <text evidence="5">Eukaryotic translation initiation factor 2 eIF2 is a heterotrimeric complex composed of an alpha, a beta and a gamma subunit.</text>
</comment>
<dbReference type="SUPFAM" id="SSF100966">
    <property type="entry name" value="Translation initiation factor 2 beta, aIF2beta, N-terminal domain"/>
    <property type="match status" value="1"/>
</dbReference>
<feature type="domain" description="Translation initiation factor IF2/IF5" evidence="7">
    <location>
        <begin position="1"/>
        <end position="80"/>
    </location>
</feature>
<evidence type="ECO:0000256" key="5">
    <source>
        <dbReference type="ARBA" id="ARBA00063900"/>
    </source>
</evidence>
<reference evidence="8" key="1">
    <citation type="journal article" date="2013" name="J. Plant Res.">
        <title>Effect of fungi and light on seed germination of three Opuntia species from semiarid lands of central Mexico.</title>
        <authorList>
            <person name="Delgado-Sanchez P."/>
            <person name="Jimenez-Bremont J.F."/>
            <person name="Guerrero-Gonzalez Mde L."/>
            <person name="Flores J."/>
        </authorList>
    </citation>
    <scope>NUCLEOTIDE SEQUENCE</scope>
    <source>
        <tissue evidence="8">Cladode</tissue>
    </source>
</reference>
<comment type="function">
    <text evidence="4">Component of the eIF2 complex that functions in the early steps of protein synthesis by forming a ternary complex with GTP and initiator tRNA. This complex binds to a 40S ribosomal subunit, followed by mRNA binding to form a 43S pre-initiation complex (43S PIC). Junction of the 60S ribosomal subunit to form the 80S initiation complex is preceded by hydrolysis of the GTP bound to eIF2 and release of an eIF2-GDP binary complex. In order for eIF2 to recycle and catalyze another round of initiation, the GDP bound to eIF2 must exchange with GTP by way of a reaction catalyzed by eIF2B.</text>
</comment>
<dbReference type="Pfam" id="PF01873">
    <property type="entry name" value="eIF-5_eIF-2B"/>
    <property type="match status" value="1"/>
</dbReference>
<protein>
    <recommendedName>
        <fullName evidence="6">Eukaryotic translation initiation factor 2 subunit beta</fullName>
    </recommendedName>
</protein>
<name>A0A7C9A1J5_OPUST</name>
<dbReference type="Gene3D" id="3.30.30.170">
    <property type="match status" value="1"/>
</dbReference>
<dbReference type="InterPro" id="IPR016189">
    <property type="entry name" value="Transl_init_fac_IF2/IF5_N"/>
</dbReference>
<comment type="similarity">
    <text evidence="1">Belongs to the eIF-2-beta/eIF-5 family.</text>
</comment>
<sequence>MHRQPEHAVTFMLTQLQTSGSLDEQNRLVVTGRFAPADFEVSLQRYINEYVLCHCCRSPDTVLSKENRVVFLQCEMCGSERSVAPIKAGYIARVDRRKAGQ</sequence>
<dbReference type="PANTHER" id="PTHR23001:SF3">
    <property type="entry name" value="EUKARYOTIC TRANSLATION INITIATION FACTOR 2 SUBUNIT 2"/>
    <property type="match status" value="1"/>
</dbReference>
<evidence type="ECO:0000256" key="4">
    <source>
        <dbReference type="ARBA" id="ARBA00054872"/>
    </source>
</evidence>
<dbReference type="AlphaFoldDB" id="A0A7C9A1J5"/>
<proteinExistence type="inferred from homology"/>
<evidence type="ECO:0000313" key="8">
    <source>
        <dbReference type="EMBL" id="MBA4657132.1"/>
    </source>
</evidence>
<keyword evidence="3" id="KW-0648">Protein biosynthesis</keyword>
<dbReference type="GO" id="GO:0031369">
    <property type="term" value="F:translation initiation factor binding"/>
    <property type="evidence" value="ECO:0007669"/>
    <property type="project" value="TreeGrafter"/>
</dbReference>
<dbReference type="EMBL" id="GISG01194830">
    <property type="protein sequence ID" value="MBA4657132.1"/>
    <property type="molecule type" value="Transcribed_RNA"/>
</dbReference>
<reference evidence="8" key="2">
    <citation type="submission" date="2020-07" db="EMBL/GenBank/DDBJ databases">
        <authorList>
            <person name="Vera ALvarez R."/>
            <person name="Arias-Moreno D.M."/>
            <person name="Jimenez-Jacinto V."/>
            <person name="Jimenez-Bremont J.F."/>
            <person name="Swaminathan K."/>
            <person name="Moose S.P."/>
            <person name="Guerrero-Gonzalez M.L."/>
            <person name="Marino-Ramirez L."/>
            <person name="Landsman D."/>
            <person name="Rodriguez-Kessler M."/>
            <person name="Delgado-Sanchez P."/>
        </authorList>
    </citation>
    <scope>NUCLEOTIDE SEQUENCE</scope>
    <source>
        <tissue evidence="8">Cladode</tissue>
    </source>
</reference>
<evidence type="ECO:0000256" key="3">
    <source>
        <dbReference type="ARBA" id="ARBA00022917"/>
    </source>
</evidence>
<dbReference type="GO" id="GO:0003743">
    <property type="term" value="F:translation initiation factor activity"/>
    <property type="evidence" value="ECO:0007669"/>
    <property type="project" value="UniProtKB-KW"/>
</dbReference>
<dbReference type="InterPro" id="IPR016190">
    <property type="entry name" value="Transl_init_fac_IF2/IF5_Zn-bd"/>
</dbReference>
<organism evidence="8">
    <name type="scientific">Opuntia streptacantha</name>
    <name type="common">Prickly pear cactus</name>
    <name type="synonym">Opuntia cardona</name>
    <dbReference type="NCBI Taxonomy" id="393608"/>
    <lineage>
        <taxon>Eukaryota</taxon>
        <taxon>Viridiplantae</taxon>
        <taxon>Streptophyta</taxon>
        <taxon>Embryophyta</taxon>
        <taxon>Tracheophyta</taxon>
        <taxon>Spermatophyta</taxon>
        <taxon>Magnoliopsida</taxon>
        <taxon>eudicotyledons</taxon>
        <taxon>Gunneridae</taxon>
        <taxon>Pentapetalae</taxon>
        <taxon>Caryophyllales</taxon>
        <taxon>Cactineae</taxon>
        <taxon>Cactaceae</taxon>
        <taxon>Opuntioideae</taxon>
        <taxon>Opuntia</taxon>
    </lineage>
</organism>
<dbReference type="PANTHER" id="PTHR23001">
    <property type="entry name" value="EUKARYOTIC TRANSLATION INITIATION FACTOR"/>
    <property type="match status" value="1"/>
</dbReference>
<evidence type="ECO:0000256" key="2">
    <source>
        <dbReference type="ARBA" id="ARBA00022540"/>
    </source>
</evidence>
<dbReference type="SMART" id="SM00653">
    <property type="entry name" value="eIF2B_5"/>
    <property type="match status" value="1"/>
</dbReference>